<accession>A0AC58HSA7</accession>
<evidence type="ECO:0000313" key="1">
    <source>
        <dbReference type="Proteomes" id="UP000000437"/>
    </source>
</evidence>
<sequence>MTSVEELRACALLQDCADQLSVLGNIIRPGAETQQRTELHLKTAQLMAGSSLSNFSGELKSQKHFKIQQTLLASDNLAKVQKDRQFVSDVINALLEELQKKNNFQSLFSAVAEERKKKAELLDIINREEEGRRQIKKLQKQLLDIRKEKTEECERLEEEVAILKDQVQDMRVRTNQQGKFVKSCAEQLVYQESKHNSYKENELEDEVKMLQEKIEEEKNVHFETEAFLKQQHANLKQKLQYWIHRYEKDMEEKEQEITALQNKRNSSQTRIQDLSKKCKDMENVVIEDRIEKEHLRAQMEKEQREKNAATKIQAWWRGTLVRKGPRSKKADKSKKKDGKKGKKKRKNSGYWPRRRTLTQRLSLLIQK</sequence>
<protein>
    <submittedName>
        <fullName evidence="2">Dynein regulatory complex protein 9 isoform X1</fullName>
    </submittedName>
</protein>
<dbReference type="Proteomes" id="UP000000437">
    <property type="component" value="Chromosome 18"/>
</dbReference>
<name>A0AC58HSA7_DANRE</name>
<reference evidence="2" key="1">
    <citation type="submission" date="2025-08" db="UniProtKB">
        <authorList>
            <consortium name="RefSeq"/>
        </authorList>
    </citation>
    <scope>IDENTIFICATION</scope>
    <source>
        <strain evidence="2">Tuebingen</strain>
        <tissue evidence="2">Fibroblasts and whole tissue</tissue>
    </source>
</reference>
<evidence type="ECO:0000313" key="2">
    <source>
        <dbReference type="RefSeq" id="XP_073784877.1"/>
    </source>
</evidence>
<proteinExistence type="predicted"/>
<organism evidence="1 2">
    <name type="scientific">Danio rerio</name>
    <name type="common">Zebrafish</name>
    <name type="synonym">Brachydanio rerio</name>
    <dbReference type="NCBI Taxonomy" id="7955"/>
    <lineage>
        <taxon>Eukaryota</taxon>
        <taxon>Metazoa</taxon>
        <taxon>Chordata</taxon>
        <taxon>Craniata</taxon>
        <taxon>Vertebrata</taxon>
        <taxon>Euteleostomi</taxon>
        <taxon>Actinopterygii</taxon>
        <taxon>Neopterygii</taxon>
        <taxon>Teleostei</taxon>
        <taxon>Ostariophysi</taxon>
        <taxon>Cypriniformes</taxon>
        <taxon>Danionidae</taxon>
        <taxon>Danioninae</taxon>
        <taxon>Danio</taxon>
    </lineage>
</organism>
<keyword evidence="1" id="KW-1185">Reference proteome</keyword>
<gene>
    <name evidence="2" type="primary">drc9</name>
    <name evidence="2" type="synonym">si:ch211-222m18.3</name>
</gene>
<dbReference type="RefSeq" id="XP_073784877.1">
    <property type="nucleotide sequence ID" value="XM_073928776.1"/>
</dbReference>